<dbReference type="RefSeq" id="WP_106338945.1">
    <property type="nucleotide sequence ID" value="NZ_PVZS01000026.1"/>
</dbReference>
<feature type="transmembrane region" description="Helical" evidence="6">
    <location>
        <begin position="42"/>
        <end position="61"/>
    </location>
</feature>
<comment type="subcellular location">
    <subcellularLocation>
        <location evidence="1">Membrane</location>
        <topology evidence="1">Multi-pass membrane protein</topology>
    </subcellularLocation>
</comment>
<dbReference type="GO" id="GO:0005886">
    <property type="term" value="C:plasma membrane"/>
    <property type="evidence" value="ECO:0007669"/>
    <property type="project" value="TreeGrafter"/>
</dbReference>
<accession>A0A2T1HP41</accession>
<dbReference type="GO" id="GO:0000271">
    <property type="term" value="P:polysaccharide biosynthetic process"/>
    <property type="evidence" value="ECO:0007669"/>
    <property type="project" value="InterPro"/>
</dbReference>
<keyword evidence="3 6" id="KW-0812">Transmembrane</keyword>
<feature type="transmembrane region" description="Helical" evidence="6">
    <location>
        <begin position="15"/>
        <end position="36"/>
    </location>
</feature>
<evidence type="ECO:0000313" key="8">
    <source>
        <dbReference type="EMBL" id="PSC03420.1"/>
    </source>
</evidence>
<name>A0A2T1HP41_9HYPH</name>
<gene>
    <name evidence="8" type="ORF">SLNSH_19070</name>
</gene>
<keyword evidence="4 6" id="KW-1133">Transmembrane helix</keyword>
<dbReference type="OrthoDB" id="5422757at2"/>
<dbReference type="AlphaFoldDB" id="A0A2T1HP41"/>
<evidence type="ECO:0000256" key="3">
    <source>
        <dbReference type="ARBA" id="ARBA00022692"/>
    </source>
</evidence>
<evidence type="ECO:0000256" key="1">
    <source>
        <dbReference type="ARBA" id="ARBA00004141"/>
    </source>
</evidence>
<evidence type="ECO:0000256" key="4">
    <source>
        <dbReference type="ARBA" id="ARBA00022989"/>
    </source>
</evidence>
<feature type="transmembrane region" description="Helical" evidence="6">
    <location>
        <begin position="105"/>
        <end position="124"/>
    </location>
</feature>
<feature type="domain" description="GtrA/DPMS transmembrane" evidence="7">
    <location>
        <begin position="18"/>
        <end position="131"/>
    </location>
</feature>
<dbReference type="Proteomes" id="UP000239772">
    <property type="component" value="Unassembled WGS sequence"/>
</dbReference>
<evidence type="ECO:0000313" key="9">
    <source>
        <dbReference type="Proteomes" id="UP000239772"/>
    </source>
</evidence>
<sequence length="142" mass="15211">MHETPSLVAALGRQFSAFAGVGVVAAAAHYSVLVALVEGAHAPVVAATLAGYIVGGVISYALNRRYAFRSDRPHGEATWRFALVAGVGFVLTGFVMALLNGRWGMPYLLAQVVTTGIVMFWSFVANRWWTFRGHPEVPPAPP</sequence>
<dbReference type="PANTHER" id="PTHR38459">
    <property type="entry name" value="PROPHAGE BACTOPRENOL-LINKED GLUCOSE TRANSLOCASE HOMOLOG"/>
    <property type="match status" value="1"/>
</dbReference>
<evidence type="ECO:0000256" key="5">
    <source>
        <dbReference type="ARBA" id="ARBA00023136"/>
    </source>
</evidence>
<proteinExistence type="inferred from homology"/>
<dbReference type="PANTHER" id="PTHR38459:SF1">
    <property type="entry name" value="PROPHAGE BACTOPRENOL-LINKED GLUCOSE TRANSLOCASE HOMOLOG"/>
    <property type="match status" value="1"/>
</dbReference>
<comment type="similarity">
    <text evidence="2">Belongs to the GtrA family.</text>
</comment>
<dbReference type="EMBL" id="PVZS01000026">
    <property type="protein sequence ID" value="PSC03420.1"/>
    <property type="molecule type" value="Genomic_DNA"/>
</dbReference>
<dbReference type="InterPro" id="IPR007267">
    <property type="entry name" value="GtrA_DPMS_TM"/>
</dbReference>
<organism evidence="8 9">
    <name type="scientific">Alsobacter soli</name>
    <dbReference type="NCBI Taxonomy" id="2109933"/>
    <lineage>
        <taxon>Bacteria</taxon>
        <taxon>Pseudomonadati</taxon>
        <taxon>Pseudomonadota</taxon>
        <taxon>Alphaproteobacteria</taxon>
        <taxon>Hyphomicrobiales</taxon>
        <taxon>Alsobacteraceae</taxon>
        <taxon>Alsobacter</taxon>
    </lineage>
</organism>
<evidence type="ECO:0000256" key="2">
    <source>
        <dbReference type="ARBA" id="ARBA00009399"/>
    </source>
</evidence>
<dbReference type="Pfam" id="PF04138">
    <property type="entry name" value="GtrA_DPMS_TM"/>
    <property type="match status" value="1"/>
</dbReference>
<evidence type="ECO:0000259" key="7">
    <source>
        <dbReference type="Pfam" id="PF04138"/>
    </source>
</evidence>
<keyword evidence="5 6" id="KW-0472">Membrane</keyword>
<evidence type="ECO:0000256" key="6">
    <source>
        <dbReference type="SAM" id="Phobius"/>
    </source>
</evidence>
<dbReference type="InterPro" id="IPR051401">
    <property type="entry name" value="GtrA_CellWall_Glycosyl"/>
</dbReference>
<feature type="transmembrane region" description="Helical" evidence="6">
    <location>
        <begin position="81"/>
        <end position="99"/>
    </location>
</feature>
<reference evidence="9" key="1">
    <citation type="submission" date="2018-03" db="EMBL/GenBank/DDBJ databases">
        <authorList>
            <person name="Sun L."/>
            <person name="Liu H."/>
            <person name="Chen W."/>
            <person name="Huang K."/>
            <person name="Liu W."/>
            <person name="Gao X."/>
        </authorList>
    </citation>
    <scope>NUCLEOTIDE SEQUENCE [LARGE SCALE GENOMIC DNA]</scope>
    <source>
        <strain evidence="9">SH9</strain>
    </source>
</reference>
<keyword evidence="9" id="KW-1185">Reference proteome</keyword>
<protein>
    <submittedName>
        <fullName evidence="8">Polysaccharide synthesis protein GtrA</fullName>
    </submittedName>
</protein>
<comment type="caution">
    <text evidence="8">The sequence shown here is derived from an EMBL/GenBank/DDBJ whole genome shotgun (WGS) entry which is preliminary data.</text>
</comment>